<evidence type="ECO:0000313" key="3">
    <source>
        <dbReference type="Proteomes" id="UP000245124"/>
    </source>
</evidence>
<dbReference type="Proteomes" id="UP000245124">
    <property type="component" value="Unassembled WGS sequence"/>
</dbReference>
<sequence>MSYYDFNEHFWSPKTILTKSLPPKLHQKPIPKILISTLSLICIAIWINLLFEVIIRK</sequence>
<evidence type="ECO:0000256" key="1">
    <source>
        <dbReference type="SAM" id="Phobius"/>
    </source>
</evidence>
<gene>
    <name evidence="2" type="ORF">NIES4072_22960</name>
</gene>
<evidence type="ECO:0000313" key="2">
    <source>
        <dbReference type="EMBL" id="GBG18631.1"/>
    </source>
</evidence>
<keyword evidence="1" id="KW-1133">Transmembrane helix</keyword>
<keyword evidence="1" id="KW-0812">Transmembrane</keyword>
<keyword evidence="1" id="KW-0472">Membrane</keyword>
<keyword evidence="3" id="KW-1185">Reference proteome</keyword>
<comment type="caution">
    <text evidence="2">The sequence shown here is derived from an EMBL/GenBank/DDBJ whole genome shotgun (WGS) entry which is preliminary data.</text>
</comment>
<proteinExistence type="predicted"/>
<organism evidence="2 3">
    <name type="scientific">Nostoc commune NIES-4072</name>
    <dbReference type="NCBI Taxonomy" id="2005467"/>
    <lineage>
        <taxon>Bacteria</taxon>
        <taxon>Bacillati</taxon>
        <taxon>Cyanobacteriota</taxon>
        <taxon>Cyanophyceae</taxon>
        <taxon>Nostocales</taxon>
        <taxon>Nostocaceae</taxon>
        <taxon>Nostoc</taxon>
    </lineage>
</organism>
<feature type="transmembrane region" description="Helical" evidence="1">
    <location>
        <begin position="33"/>
        <end position="55"/>
    </location>
</feature>
<dbReference type="AlphaFoldDB" id="A0A2R5FS40"/>
<reference evidence="2 3" key="1">
    <citation type="submission" date="2017-06" db="EMBL/GenBank/DDBJ databases">
        <title>Genome sequencing of cyanobaciteial culture collection at National Institute for Environmental Studies (NIES).</title>
        <authorList>
            <person name="Hirose Y."/>
            <person name="Shimura Y."/>
            <person name="Fujisawa T."/>
            <person name="Nakamura Y."/>
            <person name="Kawachi M."/>
        </authorList>
    </citation>
    <scope>NUCLEOTIDE SEQUENCE [LARGE SCALE GENOMIC DNA]</scope>
    <source>
        <strain evidence="2 3">NIES-4072</strain>
    </source>
</reference>
<protein>
    <submittedName>
        <fullName evidence="2">Uncharacterized protein</fullName>
    </submittedName>
</protein>
<name>A0A2R5FS40_NOSCO</name>
<dbReference type="EMBL" id="BDUD01000001">
    <property type="protein sequence ID" value="GBG18631.1"/>
    <property type="molecule type" value="Genomic_DNA"/>
</dbReference>
<accession>A0A2R5FS40</accession>